<gene>
    <name evidence="3" type="ORF">GCM10007103_00560</name>
</gene>
<keyword evidence="1" id="KW-0732">Signal</keyword>
<sequence>MIKKALLFTLFCGLTSAYAQQKKALTHKDYDLWKSIENTQISKDGDLIVATLGTATGRGDGYVKIFNSQSGESFTFENGYKTNISGDGNYVFLLRKPPYELTRQEKKDEVKEEKRKKDDFFIFDVHRHRLVDSVLRVKKYEIPVETSGWVVLEKYKDLKPEKDSTAEKSSEKKDTLATKKSKNLALEADYALVYQLKNQRIDTIFQIKDFALPEEGNSFIYSTSDKEKKRDLGVYRYDVRQNNTTALDTGRFKYDKLAIDKEARQLAFIAAKDSTEIDSLKFELFYAQGVQLKQITDTLGRNLRENWELGATQNPYFSENGKRLFFHSRPVRQFNTDTTLLEDEIPQVDVWSYHDKLIQPEQKSRIKELEDKAYVSFYNPEDESIVNLHDETLDYVLFDDNREQRYVLGYTHTPYAVERSWEYPWIKDYYIVDTQTGNKTLALEGISSNPDLSPDGNFAVYYDQDNKEWWSLDLRNNTKRKLTDNLPVSFYDEENDVPALPRPYGFGGFTEDGNVLLYDQYDIWSAHLSEEKDPVNITRDGRQNNIEYRALRLDSQHRNNVSYYNNGILITAFNDIDKSESLYSLNSKNGRKQAIVETENSSLSGFELAEEEDVLVFRKQNFQNYPDLYLIGEPKAEAVKLTNANPQQSEFKWGMVELVSWKAYDGTPLQGLLYKPEDFNEDKKYPLMTYFYEKRSDNLHSYHSPQPSASIVNMSYLVSNDYLVFVPDIVYKEGKPGESAYNAIVSGVEALEEYEFVDSENLAIQGQSWGGYQVAHLVTVTNKFKAAMAGAPVANMTSAYGGIRWQSGLSRAFQYERTQSRIGKNLWEGLDLYLENSPLFGIPHIETPLLMMHNDADGAVPYYQGIEMFMGMRRLNKPVWLLVYNDEAHNLQKTKNRQDLSIRMMQFFDHYLKGAPAPLWMTEGLPAVMKGKDLRYDLNEE</sequence>
<evidence type="ECO:0000313" key="4">
    <source>
        <dbReference type="Proteomes" id="UP000610456"/>
    </source>
</evidence>
<dbReference type="AlphaFoldDB" id="A0A918S4E0"/>
<dbReference type="RefSeq" id="WP_189602626.1">
    <property type="nucleotide sequence ID" value="NZ_BMXB01000001.1"/>
</dbReference>
<comment type="caution">
    <text evidence="3">The sequence shown here is derived from an EMBL/GenBank/DDBJ whole genome shotgun (WGS) entry which is preliminary data.</text>
</comment>
<dbReference type="GO" id="GO:0008236">
    <property type="term" value="F:serine-type peptidase activity"/>
    <property type="evidence" value="ECO:0007669"/>
    <property type="project" value="InterPro"/>
</dbReference>
<dbReference type="InterPro" id="IPR001375">
    <property type="entry name" value="Peptidase_S9_cat"/>
</dbReference>
<dbReference type="Proteomes" id="UP000610456">
    <property type="component" value="Unassembled WGS sequence"/>
</dbReference>
<dbReference type="SUPFAM" id="SSF69304">
    <property type="entry name" value="Tricorn protease N-terminal domain"/>
    <property type="match status" value="1"/>
</dbReference>
<dbReference type="SUPFAM" id="SSF82171">
    <property type="entry name" value="DPP6 N-terminal domain-like"/>
    <property type="match status" value="1"/>
</dbReference>
<dbReference type="PANTHER" id="PTHR11731:SF193">
    <property type="entry name" value="DIPEPTIDYL PEPTIDASE 9"/>
    <property type="match status" value="1"/>
</dbReference>
<feature type="domain" description="Peptidase S9 prolyl oligopeptidase catalytic" evidence="2">
    <location>
        <begin position="734"/>
        <end position="914"/>
    </location>
</feature>
<dbReference type="Gene3D" id="3.40.50.1820">
    <property type="entry name" value="alpha/beta hydrolase"/>
    <property type="match status" value="1"/>
</dbReference>
<organism evidence="3 4">
    <name type="scientific">Salinimicrobium marinum</name>
    <dbReference type="NCBI Taxonomy" id="680283"/>
    <lineage>
        <taxon>Bacteria</taxon>
        <taxon>Pseudomonadati</taxon>
        <taxon>Bacteroidota</taxon>
        <taxon>Flavobacteriia</taxon>
        <taxon>Flavobacteriales</taxon>
        <taxon>Flavobacteriaceae</taxon>
        <taxon>Salinimicrobium</taxon>
    </lineage>
</organism>
<feature type="signal peptide" evidence="1">
    <location>
        <begin position="1"/>
        <end position="19"/>
    </location>
</feature>
<dbReference type="InterPro" id="IPR011042">
    <property type="entry name" value="6-blade_b-propeller_TolB-like"/>
</dbReference>
<reference evidence="3" key="2">
    <citation type="submission" date="2020-09" db="EMBL/GenBank/DDBJ databases">
        <authorList>
            <person name="Sun Q."/>
            <person name="Kim S."/>
        </authorList>
    </citation>
    <scope>NUCLEOTIDE SEQUENCE</scope>
    <source>
        <strain evidence="3">KCTC 12719</strain>
    </source>
</reference>
<evidence type="ECO:0000256" key="1">
    <source>
        <dbReference type="SAM" id="SignalP"/>
    </source>
</evidence>
<dbReference type="GO" id="GO:0008239">
    <property type="term" value="F:dipeptidyl-peptidase activity"/>
    <property type="evidence" value="ECO:0007669"/>
    <property type="project" value="TreeGrafter"/>
</dbReference>
<name>A0A918S4E0_9FLAO</name>
<accession>A0A918S4E0</accession>
<keyword evidence="4" id="KW-1185">Reference proteome</keyword>
<evidence type="ECO:0000313" key="3">
    <source>
        <dbReference type="EMBL" id="GHA23410.1"/>
    </source>
</evidence>
<dbReference type="InterPro" id="IPR050278">
    <property type="entry name" value="Serine_Prot_S9B/DPPIV"/>
</dbReference>
<dbReference type="SUPFAM" id="SSF53474">
    <property type="entry name" value="alpha/beta-Hydrolases"/>
    <property type="match status" value="1"/>
</dbReference>
<dbReference type="InterPro" id="IPR029058">
    <property type="entry name" value="AB_hydrolase_fold"/>
</dbReference>
<evidence type="ECO:0000259" key="2">
    <source>
        <dbReference type="Pfam" id="PF00326"/>
    </source>
</evidence>
<dbReference type="PANTHER" id="PTHR11731">
    <property type="entry name" value="PROTEASE FAMILY S9B,C DIPEPTIDYL-PEPTIDASE IV-RELATED"/>
    <property type="match status" value="1"/>
</dbReference>
<protein>
    <recommendedName>
        <fullName evidence="2">Peptidase S9 prolyl oligopeptidase catalytic domain-containing protein</fullName>
    </recommendedName>
</protein>
<proteinExistence type="predicted"/>
<feature type="chain" id="PRO_5037479895" description="Peptidase S9 prolyl oligopeptidase catalytic domain-containing protein" evidence="1">
    <location>
        <begin position="20"/>
        <end position="941"/>
    </location>
</feature>
<dbReference type="Pfam" id="PF00326">
    <property type="entry name" value="Peptidase_S9"/>
    <property type="match status" value="1"/>
</dbReference>
<dbReference type="Gene3D" id="2.120.10.30">
    <property type="entry name" value="TolB, C-terminal domain"/>
    <property type="match status" value="1"/>
</dbReference>
<reference evidence="3" key="1">
    <citation type="journal article" date="2014" name="Int. J. Syst. Evol. Microbiol.">
        <title>Complete genome sequence of Corynebacterium casei LMG S-19264T (=DSM 44701T), isolated from a smear-ripened cheese.</title>
        <authorList>
            <consortium name="US DOE Joint Genome Institute (JGI-PGF)"/>
            <person name="Walter F."/>
            <person name="Albersmeier A."/>
            <person name="Kalinowski J."/>
            <person name="Ruckert C."/>
        </authorList>
    </citation>
    <scope>NUCLEOTIDE SEQUENCE</scope>
    <source>
        <strain evidence="3">KCTC 12719</strain>
    </source>
</reference>
<dbReference type="GO" id="GO:0006508">
    <property type="term" value="P:proteolysis"/>
    <property type="evidence" value="ECO:0007669"/>
    <property type="project" value="InterPro"/>
</dbReference>
<dbReference type="EMBL" id="BMXB01000001">
    <property type="protein sequence ID" value="GHA23410.1"/>
    <property type="molecule type" value="Genomic_DNA"/>
</dbReference>